<dbReference type="EMBL" id="JRHH01000005">
    <property type="protein sequence ID" value="KGD67028.1"/>
    <property type="molecule type" value="Genomic_DNA"/>
</dbReference>
<reference evidence="1 2" key="1">
    <citation type="submission" date="2014-09" db="EMBL/GenBank/DDBJ databases">
        <title>Whole Genome Shotgun of Flavobacterium aquatile LMG 4008.</title>
        <authorList>
            <person name="Gale A.N."/>
            <person name="Pipes S.E."/>
            <person name="Newman J.D."/>
        </authorList>
    </citation>
    <scope>NUCLEOTIDE SEQUENCE [LARGE SCALE GENOMIC DNA]</scope>
    <source>
        <strain evidence="1 2">LMG 4008</strain>
    </source>
</reference>
<dbReference type="Proteomes" id="UP000029554">
    <property type="component" value="Unassembled WGS sequence"/>
</dbReference>
<protein>
    <recommendedName>
        <fullName evidence="3">CARDB domain-containing protein</fullName>
    </recommendedName>
</protein>
<evidence type="ECO:0000313" key="1">
    <source>
        <dbReference type="EMBL" id="KGD67028.1"/>
    </source>
</evidence>
<dbReference type="Pfam" id="PF13585">
    <property type="entry name" value="CHU_C"/>
    <property type="match status" value="1"/>
</dbReference>
<comment type="caution">
    <text evidence="1">The sequence shown here is derived from an EMBL/GenBank/DDBJ whole genome shotgun (WGS) entry which is preliminary data.</text>
</comment>
<dbReference type="AlphaFoldDB" id="A0A095TXE1"/>
<organism evidence="1 2">
    <name type="scientific">Flavobacterium aquatile LMG 4008 = ATCC 11947</name>
    <dbReference type="NCBI Taxonomy" id="1453498"/>
    <lineage>
        <taxon>Bacteria</taxon>
        <taxon>Pseudomonadati</taxon>
        <taxon>Bacteroidota</taxon>
        <taxon>Flavobacteriia</taxon>
        <taxon>Flavobacteriales</taxon>
        <taxon>Flavobacteriaceae</taxon>
        <taxon>Flavobacterium</taxon>
    </lineage>
</organism>
<dbReference type="eggNOG" id="COG5184">
    <property type="taxonomic scope" value="Bacteria"/>
</dbReference>
<gene>
    <name evidence="1" type="ORF">LG45_12420</name>
</gene>
<sequence>MFLLSICSIYGQNVALYNQFNGRYDFTFIGNTMNVAENTANDPCVILTSSSATYNMNPGDVVQSAYLYWAGSGTGDFNVNLNGTPIVAERTFALTLASSGMPFFSAFADVTSLVSTTGSGNYTLSNLDVSSFLNPNDYCINGTNFAGWAIVIVYQNNALPLNQLNVYDGLQNVPNALTINLSSLNVIDNADAKIGFVAWEGDRNIAVTETLTINGNIISNPPLNPANNAFNGTNSITGSTTLYNMDLDIYNIENNIAIGDTSALIQLTSGQDFVMINTVVTKLNSQLPDATISIDEIIEECNSRLIEVNFTVYNTLSTNELPPGTPIAIYANGEFIQYTETTLPIPIDGSWSSQVTIEIPENIPDGFTLLFVVDDDGTGTGIVTELLENNNTDQEIITFNISPNFNDLEPIISCNQGLTSGTFDFVNYDELVLANSTDAFIGYYESYEDAENDVNEILNITNYNAIATPKEIFIRVENENCFAITSFLLEVRNCPPTVYNYVSANNDNYNETFFIKGLSDIFINFELEVYNRWGRLVWQGNNQTEDWDGFSTKGFRLDNDLSPKGTYYYLLFLNDPDYPQPLTGFLYLEK</sequence>
<proteinExistence type="predicted"/>
<name>A0A095TXE1_9FLAO</name>
<evidence type="ECO:0000313" key="2">
    <source>
        <dbReference type="Proteomes" id="UP000029554"/>
    </source>
</evidence>
<dbReference type="eggNOG" id="COG1572">
    <property type="taxonomic scope" value="Bacteria"/>
</dbReference>
<evidence type="ECO:0008006" key="3">
    <source>
        <dbReference type="Google" id="ProtNLM"/>
    </source>
</evidence>
<dbReference type="STRING" id="1453498.LG45_12420"/>
<keyword evidence="2" id="KW-1185">Reference proteome</keyword>
<accession>A0A095TXE1</accession>